<name>A0ABW2PX07_9BACL</name>
<dbReference type="RefSeq" id="WP_380963389.1">
    <property type="nucleotide sequence ID" value="NZ_JBHTCO010000003.1"/>
</dbReference>
<reference evidence="2" key="1">
    <citation type="journal article" date="2019" name="Int. J. Syst. Evol. Microbiol.">
        <title>The Global Catalogue of Microorganisms (GCM) 10K type strain sequencing project: providing services to taxonomists for standard genome sequencing and annotation.</title>
        <authorList>
            <consortium name="The Broad Institute Genomics Platform"/>
            <consortium name="The Broad Institute Genome Sequencing Center for Infectious Disease"/>
            <person name="Wu L."/>
            <person name="Ma J."/>
        </authorList>
    </citation>
    <scope>NUCLEOTIDE SEQUENCE [LARGE SCALE GENOMIC DNA]</scope>
    <source>
        <strain evidence="2">CGMCC 1.16305</strain>
    </source>
</reference>
<accession>A0ABW2PX07</accession>
<evidence type="ECO:0000313" key="2">
    <source>
        <dbReference type="Proteomes" id="UP001596505"/>
    </source>
</evidence>
<proteinExistence type="predicted"/>
<comment type="caution">
    <text evidence="1">The sequence shown here is derived from an EMBL/GenBank/DDBJ whole genome shotgun (WGS) entry which is preliminary data.</text>
</comment>
<gene>
    <name evidence="1" type="ORF">ACFQRG_02745</name>
</gene>
<evidence type="ECO:0000313" key="1">
    <source>
        <dbReference type="EMBL" id="MFC7391913.1"/>
    </source>
</evidence>
<organism evidence="1 2">
    <name type="scientific">Scopulibacillus cellulosilyticus</name>
    <dbReference type="NCBI Taxonomy" id="2665665"/>
    <lineage>
        <taxon>Bacteria</taxon>
        <taxon>Bacillati</taxon>
        <taxon>Bacillota</taxon>
        <taxon>Bacilli</taxon>
        <taxon>Bacillales</taxon>
        <taxon>Sporolactobacillaceae</taxon>
        <taxon>Scopulibacillus</taxon>
    </lineage>
</organism>
<dbReference type="Proteomes" id="UP001596505">
    <property type="component" value="Unassembled WGS sequence"/>
</dbReference>
<keyword evidence="2" id="KW-1185">Reference proteome</keyword>
<protein>
    <submittedName>
        <fullName evidence="1">YwgA family protein</fullName>
    </submittedName>
</protein>
<sequence>MFEDHAKLVSLLNLAGEVVGRKKLQKIVYILKKLDYPFQEKYQFHFYGPYSEELTLRIEELCNLGFISEVKESKGGYHQYRYSLTGKGGDFLSHYQIDMPKLQEFIADLNGQNSKFLELVSTILYFENLSKEEIINKVKVVKKKQNYSDEDIQQAFVFIEQLQSKQSAS</sequence>
<dbReference type="EMBL" id="JBHTCO010000003">
    <property type="protein sequence ID" value="MFC7391913.1"/>
    <property type="molecule type" value="Genomic_DNA"/>
</dbReference>